<evidence type="ECO:0000313" key="4">
    <source>
        <dbReference type="Proteomes" id="UP001054889"/>
    </source>
</evidence>
<evidence type="ECO:0008006" key="5">
    <source>
        <dbReference type="Google" id="ProtNLM"/>
    </source>
</evidence>
<reference evidence="3" key="1">
    <citation type="journal article" date="2018" name="DNA Res.">
        <title>Multiple hybrid de novo genome assembly of finger millet, an orphan allotetraploid crop.</title>
        <authorList>
            <person name="Hatakeyama M."/>
            <person name="Aluri S."/>
            <person name="Balachadran M.T."/>
            <person name="Sivarajan S.R."/>
            <person name="Patrignani A."/>
            <person name="Gruter S."/>
            <person name="Poveda L."/>
            <person name="Shimizu-Inatsugi R."/>
            <person name="Baeten J."/>
            <person name="Francoijs K.J."/>
            <person name="Nataraja K.N."/>
            <person name="Reddy Y.A.N."/>
            <person name="Phadnis S."/>
            <person name="Ravikumar R.L."/>
            <person name="Schlapbach R."/>
            <person name="Sreeman S.M."/>
            <person name="Shimizu K.K."/>
        </authorList>
    </citation>
    <scope>NUCLEOTIDE SEQUENCE</scope>
</reference>
<feature type="chain" id="PRO_5043360629" description="CASP-like protein" evidence="2">
    <location>
        <begin position="19"/>
        <end position="137"/>
    </location>
</feature>
<organism evidence="3 4">
    <name type="scientific">Eleusine coracana subsp. coracana</name>
    <dbReference type="NCBI Taxonomy" id="191504"/>
    <lineage>
        <taxon>Eukaryota</taxon>
        <taxon>Viridiplantae</taxon>
        <taxon>Streptophyta</taxon>
        <taxon>Embryophyta</taxon>
        <taxon>Tracheophyta</taxon>
        <taxon>Spermatophyta</taxon>
        <taxon>Magnoliopsida</taxon>
        <taxon>Liliopsida</taxon>
        <taxon>Poales</taxon>
        <taxon>Poaceae</taxon>
        <taxon>PACMAD clade</taxon>
        <taxon>Chloridoideae</taxon>
        <taxon>Cynodonteae</taxon>
        <taxon>Eleusininae</taxon>
        <taxon>Eleusine</taxon>
    </lineage>
</organism>
<keyword evidence="1" id="KW-0472">Membrane</keyword>
<feature type="signal peptide" evidence="2">
    <location>
        <begin position="1"/>
        <end position="18"/>
    </location>
</feature>
<feature type="transmembrane region" description="Helical" evidence="1">
    <location>
        <begin position="47"/>
        <end position="73"/>
    </location>
</feature>
<protein>
    <recommendedName>
        <fullName evidence="5">CASP-like protein</fullName>
    </recommendedName>
</protein>
<proteinExistence type="predicted"/>
<name>A0AAV5D804_ELECO</name>
<keyword evidence="2" id="KW-0732">Signal</keyword>
<gene>
    <name evidence="3" type="primary">ga24298</name>
    <name evidence="3" type="ORF">PR202_ga24298</name>
</gene>
<sequence>MEKLLWAIALDMALVVAAIGVTMNSSSSDTTSSVVEACVAGEQDYQNLYVLSFVAAAVAILQSLAALLVPVVVGATKKIEEVPHESSRITMFTATLSHTQPLPFVLYGRGTLSSASGWPSFDALEDGSGPSSLLVIS</sequence>
<comment type="caution">
    <text evidence="3">The sequence shown here is derived from an EMBL/GenBank/DDBJ whole genome shotgun (WGS) entry which is preliminary data.</text>
</comment>
<evidence type="ECO:0000256" key="1">
    <source>
        <dbReference type="SAM" id="Phobius"/>
    </source>
</evidence>
<evidence type="ECO:0000256" key="2">
    <source>
        <dbReference type="SAM" id="SignalP"/>
    </source>
</evidence>
<dbReference type="Proteomes" id="UP001054889">
    <property type="component" value="Unassembled WGS sequence"/>
</dbReference>
<keyword evidence="1" id="KW-0812">Transmembrane</keyword>
<dbReference type="EMBL" id="BQKI01000012">
    <property type="protein sequence ID" value="GJN06558.1"/>
    <property type="molecule type" value="Genomic_DNA"/>
</dbReference>
<evidence type="ECO:0000313" key="3">
    <source>
        <dbReference type="EMBL" id="GJN06558.1"/>
    </source>
</evidence>
<keyword evidence="1" id="KW-1133">Transmembrane helix</keyword>
<reference evidence="3" key="2">
    <citation type="submission" date="2021-12" db="EMBL/GenBank/DDBJ databases">
        <title>Resequencing data analysis of finger millet.</title>
        <authorList>
            <person name="Hatakeyama M."/>
            <person name="Aluri S."/>
            <person name="Balachadran M.T."/>
            <person name="Sivarajan S.R."/>
            <person name="Poveda L."/>
            <person name="Shimizu-Inatsugi R."/>
            <person name="Schlapbach R."/>
            <person name="Sreeman S.M."/>
            <person name="Shimizu K.K."/>
        </authorList>
    </citation>
    <scope>NUCLEOTIDE SEQUENCE</scope>
</reference>
<dbReference type="AlphaFoldDB" id="A0AAV5D804"/>
<accession>A0AAV5D804</accession>
<keyword evidence="4" id="KW-1185">Reference proteome</keyword>